<dbReference type="GO" id="GO:2000022">
    <property type="term" value="P:regulation of jasmonic acid mediated signaling pathway"/>
    <property type="evidence" value="ECO:0007669"/>
    <property type="project" value="UniProtKB-ARBA"/>
</dbReference>
<dbReference type="OMA" id="TCRKIIA"/>
<comment type="catalytic activity">
    <reaction evidence="10">
        <text>jasmonate + 2-oxoglutarate + O2 = (1R,2R)-12-hydroxyjasmonate + succinate + CO2</text>
        <dbReference type="Rhea" id="RHEA:67144"/>
        <dbReference type="ChEBI" id="CHEBI:15379"/>
        <dbReference type="ChEBI" id="CHEBI:16526"/>
        <dbReference type="ChEBI" id="CHEBI:16810"/>
        <dbReference type="ChEBI" id="CHEBI:30031"/>
        <dbReference type="ChEBI" id="CHEBI:58431"/>
        <dbReference type="ChEBI" id="CHEBI:132022"/>
    </reaction>
    <physiologicalReaction direction="left-to-right" evidence="10">
        <dbReference type="Rhea" id="RHEA:67145"/>
    </physiologicalReaction>
</comment>
<evidence type="ECO:0000256" key="11">
    <source>
        <dbReference type="RuleBase" id="RU003682"/>
    </source>
</evidence>
<dbReference type="Gene3D" id="2.60.120.330">
    <property type="entry name" value="B-lactam Antibiotic, Isopenicillin N Synthase, Chain"/>
    <property type="match status" value="1"/>
</dbReference>
<dbReference type="Gramene" id="KCW49451">
    <property type="protein sequence ID" value="KCW49451"/>
    <property type="gene ID" value="EUGRSUZ_K02978"/>
</dbReference>
<dbReference type="InterPro" id="IPR005123">
    <property type="entry name" value="Oxoglu/Fe-dep_dioxygenase_dom"/>
</dbReference>
<keyword evidence="6" id="KW-0611">Plant defense</keyword>
<evidence type="ECO:0000259" key="13">
    <source>
        <dbReference type="PROSITE" id="PS51471"/>
    </source>
</evidence>
<keyword evidence="5" id="KW-1184">Jasmonic acid signaling pathway</keyword>
<evidence type="ECO:0000256" key="6">
    <source>
        <dbReference type="ARBA" id="ARBA00022821"/>
    </source>
</evidence>
<name>A0A059A740_EUCGR</name>
<evidence type="ECO:0000313" key="14">
    <source>
        <dbReference type="EMBL" id="KCW49451.1"/>
    </source>
</evidence>
<comment type="cofactor">
    <cofactor evidence="2">
        <name>L-ascorbate</name>
        <dbReference type="ChEBI" id="CHEBI:38290"/>
    </cofactor>
</comment>
<evidence type="ECO:0000256" key="10">
    <source>
        <dbReference type="ARBA" id="ARBA00052139"/>
    </source>
</evidence>
<dbReference type="STRING" id="71139.A0A059A740"/>
<evidence type="ECO:0000256" key="5">
    <source>
        <dbReference type="ARBA" id="ARBA00022819"/>
    </source>
</evidence>
<organism evidence="14">
    <name type="scientific">Eucalyptus grandis</name>
    <name type="common">Flooded gum</name>
    <dbReference type="NCBI Taxonomy" id="71139"/>
    <lineage>
        <taxon>Eukaryota</taxon>
        <taxon>Viridiplantae</taxon>
        <taxon>Streptophyta</taxon>
        <taxon>Embryophyta</taxon>
        <taxon>Tracheophyta</taxon>
        <taxon>Spermatophyta</taxon>
        <taxon>Magnoliopsida</taxon>
        <taxon>eudicotyledons</taxon>
        <taxon>Gunneridae</taxon>
        <taxon>Pentapetalae</taxon>
        <taxon>rosids</taxon>
        <taxon>malvids</taxon>
        <taxon>Myrtales</taxon>
        <taxon>Myrtaceae</taxon>
        <taxon>Myrtoideae</taxon>
        <taxon>Eucalypteae</taxon>
        <taxon>Eucalyptus</taxon>
    </lineage>
</organism>
<dbReference type="InterPro" id="IPR044861">
    <property type="entry name" value="IPNS-like_FE2OG_OXY"/>
</dbReference>
<feature type="domain" description="Fe2OG dioxygenase" evidence="13">
    <location>
        <begin position="215"/>
        <end position="316"/>
    </location>
</feature>
<protein>
    <recommendedName>
        <fullName evidence="13">Fe2OG dioxygenase domain-containing protein</fullName>
    </recommendedName>
</protein>
<feature type="region of interest" description="Disordered" evidence="12">
    <location>
        <begin position="31"/>
        <end position="53"/>
    </location>
</feature>
<evidence type="ECO:0000256" key="12">
    <source>
        <dbReference type="SAM" id="MobiDB-lite"/>
    </source>
</evidence>
<dbReference type="InterPro" id="IPR027443">
    <property type="entry name" value="IPNS-like_sf"/>
</dbReference>
<dbReference type="InterPro" id="IPR026992">
    <property type="entry name" value="DIOX_N"/>
</dbReference>
<comment type="similarity">
    <text evidence="3 11">Belongs to the iron/ascorbate-dependent oxidoreductase family.</text>
</comment>
<evidence type="ECO:0000256" key="9">
    <source>
        <dbReference type="ARBA" id="ARBA00023004"/>
    </source>
</evidence>
<dbReference type="PRINTS" id="PR00682">
    <property type="entry name" value="IPNSYNTHASE"/>
</dbReference>
<reference evidence="14" key="1">
    <citation type="submission" date="2013-07" db="EMBL/GenBank/DDBJ databases">
        <title>The genome of Eucalyptus grandis.</title>
        <authorList>
            <person name="Schmutz J."/>
            <person name="Hayes R."/>
            <person name="Myburg A."/>
            <person name="Tuskan G."/>
            <person name="Grattapaglia D."/>
            <person name="Rokhsar D.S."/>
        </authorList>
    </citation>
    <scope>NUCLEOTIDE SEQUENCE</scope>
    <source>
        <tissue evidence="14">Leaf extractions</tissue>
    </source>
</reference>
<keyword evidence="9 11" id="KW-0408">Iron</keyword>
<proteinExistence type="inferred from homology"/>
<dbReference type="FunFam" id="2.60.120.330:FF:000008">
    <property type="entry name" value="Jasmonate-regulated gene 21"/>
    <property type="match status" value="1"/>
</dbReference>
<dbReference type="InterPro" id="IPR050295">
    <property type="entry name" value="Plant_2OG-oxidoreductases"/>
</dbReference>
<dbReference type="Pfam" id="PF14226">
    <property type="entry name" value="DIOX_N"/>
    <property type="match status" value="1"/>
</dbReference>
<evidence type="ECO:0000256" key="1">
    <source>
        <dbReference type="ARBA" id="ARBA00001954"/>
    </source>
</evidence>
<dbReference type="eggNOG" id="KOG0143">
    <property type="taxonomic scope" value="Eukaryota"/>
</dbReference>
<dbReference type="GO" id="GO:1900366">
    <property type="term" value="P:negative regulation of defense response to insect"/>
    <property type="evidence" value="ECO:0007669"/>
    <property type="project" value="UniProtKB-ARBA"/>
</dbReference>
<dbReference type="PROSITE" id="PS51471">
    <property type="entry name" value="FE2OG_OXY"/>
    <property type="match status" value="1"/>
</dbReference>
<dbReference type="PANTHER" id="PTHR47991">
    <property type="entry name" value="OXOGLUTARATE/IRON-DEPENDENT DIOXYGENASE"/>
    <property type="match status" value="1"/>
</dbReference>
<keyword evidence="7" id="KW-0223">Dioxygenase</keyword>
<dbReference type="SUPFAM" id="SSF51197">
    <property type="entry name" value="Clavaminate synthase-like"/>
    <property type="match status" value="1"/>
</dbReference>
<dbReference type="GO" id="GO:0046872">
    <property type="term" value="F:metal ion binding"/>
    <property type="evidence" value="ECO:0007669"/>
    <property type="project" value="UniProtKB-KW"/>
</dbReference>
<dbReference type="InParanoid" id="A0A059A740"/>
<evidence type="ECO:0000256" key="4">
    <source>
        <dbReference type="ARBA" id="ARBA00022723"/>
    </source>
</evidence>
<dbReference type="GO" id="GO:0051213">
    <property type="term" value="F:dioxygenase activity"/>
    <property type="evidence" value="ECO:0007669"/>
    <property type="project" value="UniProtKB-KW"/>
</dbReference>
<gene>
    <name evidence="14" type="ORF">EUGRSUZ_K02978</name>
</gene>
<dbReference type="GO" id="GO:1900150">
    <property type="term" value="P:regulation of defense response to fungus"/>
    <property type="evidence" value="ECO:0007669"/>
    <property type="project" value="UniProtKB-ARBA"/>
</dbReference>
<accession>A0A059A740</accession>
<evidence type="ECO:0000256" key="8">
    <source>
        <dbReference type="ARBA" id="ARBA00023002"/>
    </source>
</evidence>
<dbReference type="GO" id="GO:0120091">
    <property type="term" value="F:jasmonic acid hydrolase"/>
    <property type="evidence" value="ECO:0007669"/>
    <property type="project" value="UniProtKB-ARBA"/>
</dbReference>
<dbReference type="GO" id="GO:0006952">
    <property type="term" value="P:defense response"/>
    <property type="evidence" value="ECO:0007669"/>
    <property type="project" value="UniProtKB-KW"/>
</dbReference>
<keyword evidence="4 11" id="KW-0479">Metal-binding</keyword>
<evidence type="ECO:0000256" key="2">
    <source>
        <dbReference type="ARBA" id="ARBA00001961"/>
    </source>
</evidence>
<dbReference type="Pfam" id="PF03171">
    <property type="entry name" value="2OG-FeII_Oxy"/>
    <property type="match status" value="1"/>
</dbReference>
<dbReference type="EMBL" id="KK198763">
    <property type="protein sequence ID" value="KCW49451.1"/>
    <property type="molecule type" value="Genomic_DNA"/>
</dbReference>
<evidence type="ECO:0000256" key="3">
    <source>
        <dbReference type="ARBA" id="ARBA00008056"/>
    </source>
</evidence>
<dbReference type="AlphaFoldDB" id="A0A059A740"/>
<keyword evidence="8 11" id="KW-0560">Oxidoreductase</keyword>
<comment type="cofactor">
    <cofactor evidence="1">
        <name>Fe(2+)</name>
        <dbReference type="ChEBI" id="CHEBI:29033"/>
    </cofactor>
</comment>
<evidence type="ECO:0000256" key="7">
    <source>
        <dbReference type="ARBA" id="ARBA00022964"/>
    </source>
</evidence>
<sequence length="373" mass="42371">MMTSSLQSWPEPIVRVQALSESGISRIPERFVRPPSERPSPIPNFAPQDRDRTRDGINIPVIDLAGIMSSADGSTLLLERISYACREWGFFQVVNHGVSEELMGAAREAWREFFRLPVEAKQEYANNPSTYEGYGSRIGVEREATLDWSDYFFLYYSPRSARNPSKWPAIPLSCRELITEYGKEVTELCKRLLSLISRSLGFEGDYFERAFGGEEFGACLRANFYPKCPQPDLTLGLSAHSDPGFLTFLLPDPHVAGLQVRQGDQWVTVEPIPNAFIVNLGDQMQVVTNAIYRSVEHRVIVNSAKERVSLAFFYNPKSDLLIQPAEEFVTEDRPALYSPMTYEEYRTYIRTKGPRGKSQLQSLMRLSTKKLTP</sequence>